<dbReference type="GO" id="GO:0004735">
    <property type="term" value="F:pyrroline-5-carboxylate reductase activity"/>
    <property type="evidence" value="ECO:0007669"/>
    <property type="project" value="UniProtKB-UniRule"/>
</dbReference>
<dbReference type="PANTHER" id="PTHR11645:SF0">
    <property type="entry name" value="PYRROLINE-5-CARBOXYLATE REDUCTASE 3"/>
    <property type="match status" value="1"/>
</dbReference>
<name>A0A239AXM9_9FIRM</name>
<dbReference type="SUPFAM" id="SSF51735">
    <property type="entry name" value="NAD(P)-binding Rossmann-fold domains"/>
    <property type="match status" value="1"/>
</dbReference>
<proteinExistence type="inferred from homology"/>
<protein>
    <recommendedName>
        <fullName evidence="9 10">Pyrroline-5-carboxylate reductase</fullName>
        <shortName evidence="9">P5C reductase</shortName>
        <shortName evidence="9">P5CR</shortName>
        <ecNumber evidence="9 10">1.5.1.2</ecNumber>
    </recommendedName>
    <alternativeName>
        <fullName evidence="9">PCA reductase</fullName>
    </alternativeName>
</protein>
<sequence>MNEVMNLQKKIGFIGTGNMADAMIKGLVNNFQDIYKKMYVSDKALDKAEEMAKLYDLNLCQSNVEVVKNTDIIILAVKPNIYRYVLEEIKGYVTNNHILISIAAGISIDFIQGYFDYPIKIVRTMPNTPAFVGEGMTAVTANSEVKHEELETVLNIFNSIGKADIIDEKLMDMIPAVSGSSPAYVYMFIEALADGAVLQGMTRDKAYQYAAQAVMGAAKMVLESGKHPGELKDQVCSPGGTTIEAVYTLEKNHFRGIIIEAMEDCTTKTKKLTGK</sequence>
<dbReference type="Proteomes" id="UP000198304">
    <property type="component" value="Unassembled WGS sequence"/>
</dbReference>
<evidence type="ECO:0000256" key="3">
    <source>
        <dbReference type="ARBA" id="ARBA00022490"/>
    </source>
</evidence>
<dbReference type="GO" id="GO:0005737">
    <property type="term" value="C:cytoplasm"/>
    <property type="evidence" value="ECO:0007669"/>
    <property type="project" value="UniProtKB-SubCell"/>
</dbReference>
<feature type="binding site" evidence="11">
    <location>
        <begin position="76"/>
        <end position="79"/>
    </location>
    <ligand>
        <name>NADP(+)</name>
        <dbReference type="ChEBI" id="CHEBI:58349"/>
    </ligand>
</feature>
<dbReference type="EC" id="1.5.1.2" evidence="9 10"/>
<evidence type="ECO:0000256" key="11">
    <source>
        <dbReference type="PIRSR" id="PIRSR000193-1"/>
    </source>
</evidence>
<dbReference type="PIRSF" id="PIRSF000193">
    <property type="entry name" value="Pyrrol-5-carb_rd"/>
    <property type="match status" value="1"/>
</dbReference>
<gene>
    <name evidence="9" type="primary">proC</name>
    <name evidence="15" type="ORF">SAMN05446037_1002334</name>
</gene>
<comment type="subcellular location">
    <subcellularLocation>
        <location evidence="1 9">Cytoplasm</location>
    </subcellularLocation>
</comment>
<comment type="function">
    <text evidence="8 9">Catalyzes the reduction of 1-pyrroline-5-carboxylate (PCA) to L-proline.</text>
</comment>
<comment type="pathway">
    <text evidence="9 12">Amino-acid biosynthesis; L-proline biosynthesis; L-proline from L-glutamate 5-semialdehyde: step 1/1.</text>
</comment>
<evidence type="ECO:0000256" key="2">
    <source>
        <dbReference type="ARBA" id="ARBA00005525"/>
    </source>
</evidence>
<reference evidence="15 16" key="1">
    <citation type="submission" date="2017-06" db="EMBL/GenBank/DDBJ databases">
        <authorList>
            <person name="Kim H.J."/>
            <person name="Triplett B.A."/>
        </authorList>
    </citation>
    <scope>NUCLEOTIDE SEQUENCE [LARGE SCALE GENOMIC DNA]</scope>
    <source>
        <strain evidence="15 16">SCA</strain>
    </source>
</reference>
<evidence type="ECO:0000313" key="15">
    <source>
        <dbReference type="EMBL" id="SNS00310.1"/>
    </source>
</evidence>
<feature type="binding site" evidence="11">
    <location>
        <position position="63"/>
    </location>
    <ligand>
        <name>NADPH</name>
        <dbReference type="ChEBI" id="CHEBI:57783"/>
    </ligand>
</feature>
<evidence type="ECO:0000313" key="16">
    <source>
        <dbReference type="Proteomes" id="UP000198304"/>
    </source>
</evidence>
<evidence type="ECO:0000256" key="8">
    <source>
        <dbReference type="ARBA" id="ARBA00058118"/>
    </source>
</evidence>
<feature type="domain" description="Pyrroline-5-carboxylate reductase dimerisation" evidence="14">
    <location>
        <begin position="168"/>
        <end position="272"/>
    </location>
</feature>
<dbReference type="FunFam" id="1.10.3730.10:FF:000001">
    <property type="entry name" value="Pyrroline-5-carboxylate reductase"/>
    <property type="match status" value="1"/>
</dbReference>
<evidence type="ECO:0000259" key="14">
    <source>
        <dbReference type="Pfam" id="PF14748"/>
    </source>
</evidence>
<dbReference type="Pfam" id="PF03807">
    <property type="entry name" value="F420_oxidored"/>
    <property type="match status" value="1"/>
</dbReference>
<feature type="domain" description="Pyrroline-5-carboxylate reductase catalytic N-terminal" evidence="13">
    <location>
        <begin position="10"/>
        <end position="105"/>
    </location>
</feature>
<dbReference type="FunFam" id="3.40.50.720:FF:000190">
    <property type="entry name" value="Pyrroline-5-carboxylate reductase"/>
    <property type="match status" value="1"/>
</dbReference>
<keyword evidence="7 9" id="KW-0560">Oxidoreductase</keyword>
<keyword evidence="5 9" id="KW-0641">Proline biosynthesis</keyword>
<dbReference type="InterPro" id="IPR036291">
    <property type="entry name" value="NAD(P)-bd_dom_sf"/>
</dbReference>
<dbReference type="Gene3D" id="1.10.3730.10">
    <property type="entry name" value="ProC C-terminal domain-like"/>
    <property type="match status" value="1"/>
</dbReference>
<evidence type="ECO:0000256" key="9">
    <source>
        <dbReference type="HAMAP-Rule" id="MF_01925"/>
    </source>
</evidence>
<organism evidence="15 16">
    <name type="scientific">Anaerovirgula multivorans</name>
    <dbReference type="NCBI Taxonomy" id="312168"/>
    <lineage>
        <taxon>Bacteria</taxon>
        <taxon>Bacillati</taxon>
        <taxon>Bacillota</taxon>
        <taxon>Clostridia</taxon>
        <taxon>Peptostreptococcales</taxon>
        <taxon>Natronincolaceae</taxon>
        <taxon>Anaerovirgula</taxon>
    </lineage>
</organism>
<dbReference type="GO" id="GO:0055129">
    <property type="term" value="P:L-proline biosynthetic process"/>
    <property type="evidence" value="ECO:0007669"/>
    <property type="project" value="UniProtKB-UniRule"/>
</dbReference>
<dbReference type="PANTHER" id="PTHR11645">
    <property type="entry name" value="PYRROLINE-5-CARBOXYLATE REDUCTASE"/>
    <property type="match status" value="1"/>
</dbReference>
<dbReference type="InterPro" id="IPR000304">
    <property type="entry name" value="Pyrroline-COOH_reductase"/>
</dbReference>
<evidence type="ECO:0000256" key="4">
    <source>
        <dbReference type="ARBA" id="ARBA00022605"/>
    </source>
</evidence>
<comment type="catalytic activity">
    <reaction evidence="9">
        <text>L-proline + NAD(+) = (S)-1-pyrroline-5-carboxylate + NADH + 2 H(+)</text>
        <dbReference type="Rhea" id="RHEA:14105"/>
        <dbReference type="ChEBI" id="CHEBI:15378"/>
        <dbReference type="ChEBI" id="CHEBI:17388"/>
        <dbReference type="ChEBI" id="CHEBI:57540"/>
        <dbReference type="ChEBI" id="CHEBI:57945"/>
        <dbReference type="ChEBI" id="CHEBI:60039"/>
        <dbReference type="EC" id="1.5.1.2"/>
    </reaction>
</comment>
<dbReference type="Pfam" id="PF14748">
    <property type="entry name" value="P5CR_dimer"/>
    <property type="match status" value="1"/>
</dbReference>
<dbReference type="InterPro" id="IPR053790">
    <property type="entry name" value="P5CR-like_CS"/>
</dbReference>
<evidence type="ECO:0000256" key="10">
    <source>
        <dbReference type="NCBIfam" id="TIGR00112"/>
    </source>
</evidence>
<dbReference type="SUPFAM" id="SSF48179">
    <property type="entry name" value="6-phosphogluconate dehydrogenase C-terminal domain-like"/>
    <property type="match status" value="1"/>
</dbReference>
<dbReference type="NCBIfam" id="TIGR00112">
    <property type="entry name" value="proC"/>
    <property type="match status" value="1"/>
</dbReference>
<dbReference type="HAMAP" id="MF_01925">
    <property type="entry name" value="P5C_reductase"/>
    <property type="match status" value="1"/>
</dbReference>
<keyword evidence="3 9" id="KW-0963">Cytoplasm</keyword>
<evidence type="ECO:0000256" key="12">
    <source>
        <dbReference type="RuleBase" id="RU003903"/>
    </source>
</evidence>
<keyword evidence="6 9" id="KW-0521">NADP</keyword>
<evidence type="ECO:0000256" key="5">
    <source>
        <dbReference type="ARBA" id="ARBA00022650"/>
    </source>
</evidence>
<evidence type="ECO:0000256" key="7">
    <source>
        <dbReference type="ARBA" id="ARBA00023002"/>
    </source>
</evidence>
<dbReference type="InterPro" id="IPR029036">
    <property type="entry name" value="P5CR_dimer"/>
</dbReference>
<dbReference type="Gene3D" id="3.40.50.720">
    <property type="entry name" value="NAD(P)-binding Rossmann-like Domain"/>
    <property type="match status" value="1"/>
</dbReference>
<feature type="binding site" evidence="11">
    <location>
        <begin position="14"/>
        <end position="19"/>
    </location>
    <ligand>
        <name>NADP(+)</name>
        <dbReference type="ChEBI" id="CHEBI:58349"/>
    </ligand>
</feature>
<evidence type="ECO:0000256" key="6">
    <source>
        <dbReference type="ARBA" id="ARBA00022857"/>
    </source>
</evidence>
<dbReference type="PROSITE" id="PS00521">
    <property type="entry name" value="P5CR"/>
    <property type="match status" value="1"/>
</dbReference>
<dbReference type="UniPathway" id="UPA00098">
    <property type="reaction ID" value="UER00361"/>
</dbReference>
<dbReference type="InterPro" id="IPR008927">
    <property type="entry name" value="6-PGluconate_DH-like_C_sf"/>
</dbReference>
<keyword evidence="4 9" id="KW-0028">Amino-acid biosynthesis</keyword>
<evidence type="ECO:0000259" key="13">
    <source>
        <dbReference type="Pfam" id="PF03807"/>
    </source>
</evidence>
<comment type="catalytic activity">
    <reaction evidence="9 12">
        <text>L-proline + NADP(+) = (S)-1-pyrroline-5-carboxylate + NADPH + 2 H(+)</text>
        <dbReference type="Rhea" id="RHEA:14109"/>
        <dbReference type="ChEBI" id="CHEBI:15378"/>
        <dbReference type="ChEBI" id="CHEBI:17388"/>
        <dbReference type="ChEBI" id="CHEBI:57783"/>
        <dbReference type="ChEBI" id="CHEBI:58349"/>
        <dbReference type="ChEBI" id="CHEBI:60039"/>
        <dbReference type="EC" id="1.5.1.2"/>
    </reaction>
</comment>
<dbReference type="AlphaFoldDB" id="A0A239AXM9"/>
<keyword evidence="16" id="KW-1185">Reference proteome</keyword>
<dbReference type="InterPro" id="IPR028939">
    <property type="entry name" value="P5C_Rdtase_cat_N"/>
</dbReference>
<accession>A0A239AXM9</accession>
<evidence type="ECO:0000256" key="1">
    <source>
        <dbReference type="ARBA" id="ARBA00004496"/>
    </source>
</evidence>
<comment type="similarity">
    <text evidence="2 9 12">Belongs to the pyrroline-5-carboxylate reductase family.</text>
</comment>
<dbReference type="EMBL" id="FZOJ01000002">
    <property type="protein sequence ID" value="SNS00310.1"/>
    <property type="molecule type" value="Genomic_DNA"/>
</dbReference>